<sequence>MVGVPGRSKSCGTCRIRRKGGCDRKRPFCRHCLKLRLKCDGYGRNTVFVTSTTRSPPRYRGEAAEWQITLPNALARSAHEERYFDIFWRTYLPE</sequence>
<evidence type="ECO:0000256" key="3">
    <source>
        <dbReference type="ARBA" id="ARBA00023163"/>
    </source>
</evidence>
<proteinExistence type="predicted"/>
<dbReference type="GO" id="GO:0003677">
    <property type="term" value="F:DNA binding"/>
    <property type="evidence" value="ECO:0007669"/>
    <property type="project" value="UniProtKB-KW"/>
</dbReference>
<comment type="caution">
    <text evidence="6">The sequence shown here is derived from an EMBL/GenBank/DDBJ whole genome shotgun (WGS) entry which is preliminary data.</text>
</comment>
<feature type="domain" description="Zn(2)-C6 fungal-type" evidence="5">
    <location>
        <begin position="10"/>
        <end position="43"/>
    </location>
</feature>
<keyword evidence="7" id="KW-1185">Reference proteome</keyword>
<evidence type="ECO:0000256" key="4">
    <source>
        <dbReference type="ARBA" id="ARBA00023242"/>
    </source>
</evidence>
<evidence type="ECO:0000256" key="2">
    <source>
        <dbReference type="ARBA" id="ARBA00023125"/>
    </source>
</evidence>
<dbReference type="RefSeq" id="XP_013262089.1">
    <property type="nucleotide sequence ID" value="XM_013406635.1"/>
</dbReference>
<dbReference type="AlphaFoldDB" id="A0A072PH91"/>
<keyword evidence="4" id="KW-0539">Nucleus</keyword>
<dbReference type="PANTHER" id="PTHR38111">
    <property type="entry name" value="ZN(2)-C6 FUNGAL-TYPE DOMAIN-CONTAINING PROTEIN-RELATED"/>
    <property type="match status" value="1"/>
</dbReference>
<organism evidence="6 7">
    <name type="scientific">Exophiala aquamarina CBS 119918</name>
    <dbReference type="NCBI Taxonomy" id="1182545"/>
    <lineage>
        <taxon>Eukaryota</taxon>
        <taxon>Fungi</taxon>
        <taxon>Dikarya</taxon>
        <taxon>Ascomycota</taxon>
        <taxon>Pezizomycotina</taxon>
        <taxon>Eurotiomycetes</taxon>
        <taxon>Chaetothyriomycetidae</taxon>
        <taxon>Chaetothyriales</taxon>
        <taxon>Herpotrichiellaceae</taxon>
        <taxon>Exophiala</taxon>
    </lineage>
</organism>
<dbReference type="GO" id="GO:0000981">
    <property type="term" value="F:DNA-binding transcription factor activity, RNA polymerase II-specific"/>
    <property type="evidence" value="ECO:0007669"/>
    <property type="project" value="InterPro"/>
</dbReference>
<name>A0A072PH91_9EURO</name>
<dbReference type="HOGENOM" id="CLU_2391884_0_0_1"/>
<dbReference type="Pfam" id="PF00172">
    <property type="entry name" value="Zn_clus"/>
    <property type="match status" value="1"/>
</dbReference>
<evidence type="ECO:0000313" key="6">
    <source>
        <dbReference type="EMBL" id="KEF59499.1"/>
    </source>
</evidence>
<gene>
    <name evidence="6" type="ORF">A1O9_04343</name>
</gene>
<dbReference type="InterPro" id="IPR036864">
    <property type="entry name" value="Zn2-C6_fun-type_DNA-bd_sf"/>
</dbReference>
<dbReference type="VEuPathDB" id="FungiDB:A1O9_04343"/>
<keyword evidence="3" id="KW-0804">Transcription</keyword>
<keyword evidence="1" id="KW-0805">Transcription regulation</keyword>
<evidence type="ECO:0000256" key="1">
    <source>
        <dbReference type="ARBA" id="ARBA00023015"/>
    </source>
</evidence>
<dbReference type="PANTHER" id="PTHR38111:SF9">
    <property type="entry name" value="ZN(2)-C6 FUNGAL-TYPE DOMAIN-CONTAINING PROTEIN"/>
    <property type="match status" value="1"/>
</dbReference>
<dbReference type="CDD" id="cd00067">
    <property type="entry name" value="GAL4"/>
    <property type="match status" value="1"/>
</dbReference>
<evidence type="ECO:0000313" key="7">
    <source>
        <dbReference type="Proteomes" id="UP000027920"/>
    </source>
</evidence>
<evidence type="ECO:0000259" key="5">
    <source>
        <dbReference type="Pfam" id="PF00172"/>
    </source>
</evidence>
<dbReference type="Gene3D" id="4.10.240.10">
    <property type="entry name" value="Zn(2)-C6 fungal-type DNA-binding domain"/>
    <property type="match status" value="1"/>
</dbReference>
<protein>
    <recommendedName>
        <fullName evidence="5">Zn(2)-C6 fungal-type domain-containing protein</fullName>
    </recommendedName>
</protein>
<dbReference type="GeneID" id="25279276"/>
<reference evidence="6 7" key="1">
    <citation type="submission" date="2013-03" db="EMBL/GenBank/DDBJ databases">
        <title>The Genome Sequence of Exophiala aquamarina CBS 119918.</title>
        <authorList>
            <consortium name="The Broad Institute Genomics Platform"/>
            <person name="Cuomo C."/>
            <person name="de Hoog S."/>
            <person name="Gorbushina A."/>
            <person name="Walker B."/>
            <person name="Young S.K."/>
            <person name="Zeng Q."/>
            <person name="Gargeya S."/>
            <person name="Fitzgerald M."/>
            <person name="Haas B."/>
            <person name="Abouelleil A."/>
            <person name="Allen A.W."/>
            <person name="Alvarado L."/>
            <person name="Arachchi H.M."/>
            <person name="Berlin A.M."/>
            <person name="Chapman S.B."/>
            <person name="Gainer-Dewar J."/>
            <person name="Goldberg J."/>
            <person name="Griggs A."/>
            <person name="Gujja S."/>
            <person name="Hansen M."/>
            <person name="Howarth C."/>
            <person name="Imamovic A."/>
            <person name="Ireland A."/>
            <person name="Larimer J."/>
            <person name="McCowan C."/>
            <person name="Murphy C."/>
            <person name="Pearson M."/>
            <person name="Poon T.W."/>
            <person name="Priest M."/>
            <person name="Roberts A."/>
            <person name="Saif S."/>
            <person name="Shea T."/>
            <person name="Sisk P."/>
            <person name="Sykes S."/>
            <person name="Wortman J."/>
            <person name="Nusbaum C."/>
            <person name="Birren B."/>
        </authorList>
    </citation>
    <scope>NUCLEOTIDE SEQUENCE [LARGE SCALE GENOMIC DNA]</scope>
    <source>
        <strain evidence="6 7">CBS 119918</strain>
    </source>
</reference>
<dbReference type="GO" id="GO:0008270">
    <property type="term" value="F:zinc ion binding"/>
    <property type="evidence" value="ECO:0007669"/>
    <property type="project" value="InterPro"/>
</dbReference>
<dbReference type="SUPFAM" id="SSF57701">
    <property type="entry name" value="Zn2/Cys6 DNA-binding domain"/>
    <property type="match status" value="1"/>
</dbReference>
<accession>A0A072PH91</accession>
<keyword evidence="2" id="KW-0238">DNA-binding</keyword>
<dbReference type="InterPro" id="IPR001138">
    <property type="entry name" value="Zn2Cys6_DnaBD"/>
</dbReference>
<dbReference type="InterPro" id="IPR053178">
    <property type="entry name" value="Osmoadaptation_assoc"/>
</dbReference>
<dbReference type="Proteomes" id="UP000027920">
    <property type="component" value="Unassembled WGS sequence"/>
</dbReference>
<dbReference type="OrthoDB" id="3525185at2759"/>
<dbReference type="STRING" id="1182545.A0A072PH91"/>
<dbReference type="EMBL" id="AMGV01000003">
    <property type="protein sequence ID" value="KEF59499.1"/>
    <property type="molecule type" value="Genomic_DNA"/>
</dbReference>
<feature type="non-terminal residue" evidence="6">
    <location>
        <position position="94"/>
    </location>
</feature>